<dbReference type="EMBL" id="JAUEPN010000004">
    <property type="protein sequence ID" value="KAK3295936.1"/>
    <property type="molecule type" value="Genomic_DNA"/>
</dbReference>
<dbReference type="RefSeq" id="XP_062659450.1">
    <property type="nucleotide sequence ID" value="XM_062798569.1"/>
</dbReference>
<keyword evidence="1" id="KW-0472">Membrane</keyword>
<proteinExistence type="predicted"/>
<gene>
    <name evidence="2" type="ORF">B0H64DRAFT_159446</name>
</gene>
<reference evidence="2" key="1">
    <citation type="journal article" date="2023" name="Mol. Phylogenet. Evol.">
        <title>Genome-scale phylogeny and comparative genomics of the fungal order Sordariales.</title>
        <authorList>
            <person name="Hensen N."/>
            <person name="Bonometti L."/>
            <person name="Westerberg I."/>
            <person name="Brannstrom I.O."/>
            <person name="Guillou S."/>
            <person name="Cros-Aarteil S."/>
            <person name="Calhoun S."/>
            <person name="Haridas S."/>
            <person name="Kuo A."/>
            <person name="Mondo S."/>
            <person name="Pangilinan J."/>
            <person name="Riley R."/>
            <person name="LaButti K."/>
            <person name="Andreopoulos B."/>
            <person name="Lipzen A."/>
            <person name="Chen C."/>
            <person name="Yan M."/>
            <person name="Daum C."/>
            <person name="Ng V."/>
            <person name="Clum A."/>
            <person name="Steindorff A."/>
            <person name="Ohm R.A."/>
            <person name="Martin F."/>
            <person name="Silar P."/>
            <person name="Natvig D.O."/>
            <person name="Lalanne C."/>
            <person name="Gautier V."/>
            <person name="Ament-Velasquez S.L."/>
            <person name="Kruys A."/>
            <person name="Hutchinson M.I."/>
            <person name="Powell A.J."/>
            <person name="Barry K."/>
            <person name="Miller A.N."/>
            <person name="Grigoriev I.V."/>
            <person name="Debuchy R."/>
            <person name="Gladieux P."/>
            <person name="Hiltunen Thoren M."/>
            <person name="Johannesson H."/>
        </authorList>
    </citation>
    <scope>NUCLEOTIDE SEQUENCE</scope>
    <source>
        <strain evidence="2">CBS 168.71</strain>
    </source>
</reference>
<dbReference type="GeneID" id="87835517"/>
<comment type="caution">
    <text evidence="2">The sequence shown here is derived from an EMBL/GenBank/DDBJ whole genome shotgun (WGS) entry which is preliminary data.</text>
</comment>
<evidence type="ECO:0000256" key="1">
    <source>
        <dbReference type="SAM" id="Phobius"/>
    </source>
</evidence>
<evidence type="ECO:0000313" key="2">
    <source>
        <dbReference type="EMBL" id="KAK3295936.1"/>
    </source>
</evidence>
<dbReference type="Proteomes" id="UP001278766">
    <property type="component" value="Unassembled WGS sequence"/>
</dbReference>
<evidence type="ECO:0000313" key="3">
    <source>
        <dbReference type="Proteomes" id="UP001278766"/>
    </source>
</evidence>
<feature type="transmembrane region" description="Helical" evidence="1">
    <location>
        <begin position="86"/>
        <end position="109"/>
    </location>
</feature>
<name>A0AAE0LS85_9PEZI</name>
<keyword evidence="1" id="KW-1133">Transmembrane helix</keyword>
<feature type="transmembrane region" description="Helical" evidence="1">
    <location>
        <begin position="129"/>
        <end position="149"/>
    </location>
</feature>
<reference evidence="2" key="2">
    <citation type="submission" date="2023-06" db="EMBL/GenBank/DDBJ databases">
        <authorList>
            <consortium name="Lawrence Berkeley National Laboratory"/>
            <person name="Haridas S."/>
            <person name="Hensen N."/>
            <person name="Bonometti L."/>
            <person name="Westerberg I."/>
            <person name="Brannstrom I.O."/>
            <person name="Guillou S."/>
            <person name="Cros-Aarteil S."/>
            <person name="Calhoun S."/>
            <person name="Kuo A."/>
            <person name="Mondo S."/>
            <person name="Pangilinan J."/>
            <person name="Riley R."/>
            <person name="Labutti K."/>
            <person name="Andreopoulos B."/>
            <person name="Lipzen A."/>
            <person name="Chen C."/>
            <person name="Yanf M."/>
            <person name="Daum C."/>
            <person name="Ng V."/>
            <person name="Clum A."/>
            <person name="Steindorff A."/>
            <person name="Ohm R."/>
            <person name="Martin F."/>
            <person name="Silar P."/>
            <person name="Natvig D."/>
            <person name="Lalanne C."/>
            <person name="Gautier V."/>
            <person name="Ament-Velasquez S.L."/>
            <person name="Kruys A."/>
            <person name="Hutchinson M.I."/>
            <person name="Powell A.J."/>
            <person name="Barry K."/>
            <person name="Miller A.N."/>
            <person name="Grigoriev I.V."/>
            <person name="Debuchy R."/>
            <person name="Gladieux P."/>
            <person name="Thoren M.H."/>
            <person name="Johannesson H."/>
        </authorList>
    </citation>
    <scope>NUCLEOTIDE SEQUENCE</scope>
    <source>
        <strain evidence="2">CBS 168.71</strain>
    </source>
</reference>
<keyword evidence="1" id="KW-0812">Transmembrane</keyword>
<dbReference type="AlphaFoldDB" id="A0AAE0LS85"/>
<organism evidence="2 3">
    <name type="scientific">Chaetomium fimeti</name>
    <dbReference type="NCBI Taxonomy" id="1854472"/>
    <lineage>
        <taxon>Eukaryota</taxon>
        <taxon>Fungi</taxon>
        <taxon>Dikarya</taxon>
        <taxon>Ascomycota</taxon>
        <taxon>Pezizomycotina</taxon>
        <taxon>Sordariomycetes</taxon>
        <taxon>Sordariomycetidae</taxon>
        <taxon>Sordariales</taxon>
        <taxon>Chaetomiaceae</taxon>
        <taxon>Chaetomium</taxon>
    </lineage>
</organism>
<keyword evidence="3" id="KW-1185">Reference proteome</keyword>
<accession>A0AAE0LS85</accession>
<protein>
    <submittedName>
        <fullName evidence="2">Uncharacterized protein</fullName>
    </submittedName>
</protein>
<sequence length="152" mass="16626">MSQNSRLRSPELSHPACINSVRLAHGHRHAKRLEAVERLCLRVALVGGRSGVRRRRVVAVDGRIERPRNIGVLRRRRGVVERGQLVLARVLLLLFARVEVALGTVIPVMSALVSARKSFVSPRLIPNMASSAGVLVVQCCCVVTIGDLCRVG</sequence>